<name>A0A3G4ZQL0_9VIRU</name>
<reference evidence="2" key="1">
    <citation type="submission" date="2018-10" db="EMBL/GenBank/DDBJ databases">
        <title>Hidden diversity of soil giant viruses.</title>
        <authorList>
            <person name="Schulz F."/>
            <person name="Alteio L."/>
            <person name="Goudeau D."/>
            <person name="Ryan E.M."/>
            <person name="Malmstrom R.R."/>
            <person name="Blanchard J."/>
            <person name="Woyke T."/>
        </authorList>
    </citation>
    <scope>NUCLEOTIDE SEQUENCE</scope>
    <source>
        <strain evidence="2">BAV1</strain>
    </source>
</reference>
<accession>A0A3G4ZQL0</accession>
<organism evidence="2">
    <name type="scientific">Barrevirus sp</name>
    <dbReference type="NCBI Taxonomy" id="2487763"/>
    <lineage>
        <taxon>Viruses</taxon>
        <taxon>Varidnaviria</taxon>
        <taxon>Bamfordvirae</taxon>
        <taxon>Nucleocytoviricota</taxon>
        <taxon>Megaviricetes</taxon>
        <taxon>Imitervirales</taxon>
        <taxon>Mimiviridae</taxon>
        <taxon>Klosneuvirinae</taxon>
    </lineage>
</organism>
<dbReference type="InterPro" id="IPR037238">
    <property type="entry name" value="YbiA-like_sf"/>
</dbReference>
<dbReference type="NCBIfam" id="TIGR02464">
    <property type="entry name" value="ribofla_fusion"/>
    <property type="match status" value="1"/>
</dbReference>
<protein>
    <recommendedName>
        <fullName evidence="1">NADAR domain-containing protein</fullName>
    </recommendedName>
</protein>
<proteinExistence type="predicted"/>
<dbReference type="InterPro" id="IPR012816">
    <property type="entry name" value="NADAR"/>
</dbReference>
<evidence type="ECO:0000259" key="1">
    <source>
        <dbReference type="Pfam" id="PF08719"/>
    </source>
</evidence>
<feature type="domain" description="NADAR" evidence="1">
    <location>
        <begin position="174"/>
        <end position="315"/>
    </location>
</feature>
<dbReference type="Pfam" id="PF08719">
    <property type="entry name" value="NADAR"/>
    <property type="match status" value="1"/>
</dbReference>
<evidence type="ECO:0000313" key="2">
    <source>
        <dbReference type="EMBL" id="AYV77190.1"/>
    </source>
</evidence>
<gene>
    <name evidence="2" type="ORF">Barrevirus18_4</name>
</gene>
<dbReference type="EMBL" id="MK072015">
    <property type="protein sequence ID" value="AYV77190.1"/>
    <property type="molecule type" value="Genomic_DNA"/>
</dbReference>
<dbReference type="SUPFAM" id="SSF143990">
    <property type="entry name" value="YbiA-like"/>
    <property type="match status" value="1"/>
</dbReference>
<dbReference type="Gene3D" id="1.10.357.40">
    <property type="entry name" value="YbiA-like"/>
    <property type="match status" value="1"/>
</dbReference>
<sequence length="346" mass="39472">MQVDPCCSKCNKFIKYPGKDFCCLTCRDTGGKSHGQSCQQIPCSTAIISVSQCCPKCDTYKKYPGADFCCRTCRDTGGQSHGQSCQRIPCFTVEKQKQQPQVANCCSKCNTYTKYPGFDFCCRTCRDTGGQSHGQSCQKIPCMSQQQKQQITTTNCNNLLTGQPLFNPNTTICFYEANEPYYEFTNFYMRTIKIDGKDYPTTEHYFQSQKFLPAYPNIAEQIRLTARPREAFDIAQKNSQLIRPDWHTGYKDKIMLQAVEAKFTQHKDLKDLLLSTDTKTLVEHTKNDKTWGSGGDGTGENRLGKLLMQVRNNLRLGILKGGNTHNYQQLFHKYKQRYLDLKAGYQ</sequence>
<dbReference type="CDD" id="cd15457">
    <property type="entry name" value="NADAR"/>
    <property type="match status" value="1"/>
</dbReference>